<evidence type="ECO:0000256" key="7">
    <source>
        <dbReference type="ARBA" id="ARBA00044356"/>
    </source>
</evidence>
<accession>A0ABD3R2Y6</accession>
<keyword evidence="12" id="KW-1185">Reference proteome</keyword>
<dbReference type="InterPro" id="IPR037171">
    <property type="entry name" value="NagB/RpiA_transferase-like"/>
</dbReference>
<dbReference type="GO" id="GO:0003743">
    <property type="term" value="F:translation initiation factor activity"/>
    <property type="evidence" value="ECO:0007669"/>
    <property type="project" value="UniProtKB-KW"/>
</dbReference>
<feature type="compositionally biased region" description="Gly residues" evidence="10">
    <location>
        <begin position="63"/>
        <end position="86"/>
    </location>
</feature>
<reference evidence="11 12" key="1">
    <citation type="submission" date="2024-10" db="EMBL/GenBank/DDBJ databases">
        <title>Updated reference genomes for cyclostephanoid diatoms.</title>
        <authorList>
            <person name="Roberts W.R."/>
            <person name="Alverson A.J."/>
        </authorList>
    </citation>
    <scope>NUCLEOTIDE SEQUENCE [LARGE SCALE GENOMIC DNA]</scope>
    <source>
        <strain evidence="11 12">AJA228-03</strain>
    </source>
</reference>
<dbReference type="PANTHER" id="PTHR10233:SF14">
    <property type="entry name" value="TRANSLATION INITIATION FACTOR EIF-2B SUBUNIT DELTA"/>
    <property type="match status" value="1"/>
</dbReference>
<feature type="region of interest" description="Disordered" evidence="10">
    <location>
        <begin position="1"/>
        <end position="154"/>
    </location>
</feature>
<evidence type="ECO:0000256" key="5">
    <source>
        <dbReference type="ARBA" id="ARBA00022917"/>
    </source>
</evidence>
<dbReference type="Gene3D" id="3.40.50.10470">
    <property type="entry name" value="Translation initiation factor eif-2b, domain 2"/>
    <property type="match status" value="2"/>
</dbReference>
<evidence type="ECO:0000256" key="10">
    <source>
        <dbReference type="SAM" id="MobiDB-lite"/>
    </source>
</evidence>
<name>A0ABD3R2Y6_9STRA</name>
<dbReference type="AlphaFoldDB" id="A0ABD3R2Y6"/>
<keyword evidence="4" id="KW-0396">Initiation factor</keyword>
<proteinExistence type="inferred from homology"/>
<feature type="compositionally biased region" description="Polar residues" evidence="10">
    <location>
        <begin position="1"/>
        <end position="12"/>
    </location>
</feature>
<gene>
    <name evidence="11" type="ORF">ACHAXA_004963</name>
</gene>
<dbReference type="SUPFAM" id="SSF100950">
    <property type="entry name" value="NagB/RpiA/CoA transferase-like"/>
    <property type="match status" value="2"/>
</dbReference>
<keyword evidence="5" id="KW-0648">Protein biosynthesis</keyword>
<dbReference type="Proteomes" id="UP001530377">
    <property type="component" value="Unassembled WGS sequence"/>
</dbReference>
<evidence type="ECO:0000256" key="4">
    <source>
        <dbReference type="ARBA" id="ARBA00022540"/>
    </source>
</evidence>
<dbReference type="GO" id="GO:0005829">
    <property type="term" value="C:cytosol"/>
    <property type="evidence" value="ECO:0007669"/>
    <property type="project" value="UniProtKB-SubCell"/>
</dbReference>
<evidence type="ECO:0000256" key="2">
    <source>
        <dbReference type="ARBA" id="ARBA00007251"/>
    </source>
</evidence>
<keyword evidence="3" id="KW-0963">Cytoplasm</keyword>
<evidence type="ECO:0000313" key="11">
    <source>
        <dbReference type="EMBL" id="KAL3807354.1"/>
    </source>
</evidence>
<comment type="caution">
    <text evidence="11">The sequence shown here is derived from an EMBL/GenBank/DDBJ whole genome shotgun (WGS) entry which is preliminary data.</text>
</comment>
<evidence type="ECO:0000256" key="9">
    <source>
        <dbReference type="RuleBase" id="RU003814"/>
    </source>
</evidence>
<dbReference type="InterPro" id="IPR042529">
    <property type="entry name" value="IF_2B-like_C"/>
</dbReference>
<dbReference type="EMBL" id="JALLPB020000638">
    <property type="protein sequence ID" value="KAL3807354.1"/>
    <property type="molecule type" value="Genomic_DNA"/>
</dbReference>
<dbReference type="Pfam" id="PF01008">
    <property type="entry name" value="IF-2B"/>
    <property type="match status" value="2"/>
</dbReference>
<dbReference type="PANTHER" id="PTHR10233">
    <property type="entry name" value="TRANSLATION INITIATION FACTOR EIF-2B"/>
    <property type="match status" value="1"/>
</dbReference>
<evidence type="ECO:0000256" key="1">
    <source>
        <dbReference type="ARBA" id="ARBA00004514"/>
    </source>
</evidence>
<comment type="subunit">
    <text evidence="8">Component of the translation initiation factor 2B (eIF2B) complex which is a heterodecamer of two sets of five different subunits: alpha, beta, gamma, delta and epsilon. Subunits alpha, beta and delta comprise a regulatory subcomplex and subunits epsilon and gamma comprise a catalytic subcomplex. Within the complex, the hexameric regulatory complex resides at the center, with the two heterodimeric catalytic subcomplexes bound on opposite sides.</text>
</comment>
<evidence type="ECO:0000256" key="8">
    <source>
        <dbReference type="ARBA" id="ARBA00046432"/>
    </source>
</evidence>
<evidence type="ECO:0000256" key="6">
    <source>
        <dbReference type="ARBA" id="ARBA00044147"/>
    </source>
</evidence>
<comment type="similarity">
    <text evidence="2 9">Belongs to the eIF-2B alpha/beta/delta subunits family.</text>
</comment>
<sequence>MSDQPALSSATPNDHKSAAPAPSAKIVEKKAKPADLIISPKKPKLSKAERRALQESQRASKAAGGGDGGGKSSGGRGVGGIGGAGSEIGVSLATSGGGDGLTKGIRGKSINEEEKKEAVGGDERDSRGGGGGEDKTVSLFSHLPRPKTPSEIHHHLSSISSNNIQPNFMHPAIPTLGHLYITQSLLGGNARCRAMLQTFALLLQSYTPPAASRDFRHDIDHSLLKPAFQYWTTQCRPHSVSMGNAFSFLKLAVANLERDLEWEAAREILLQIMGSYITERIEYAGKAISRHARSKIHDRGDVILTFGKSEVINRLLLDAAYEKKSFRVIVVDSRPLLEGRDTLAILSRAGIPCTYILLNALTYLMMGEVTKVFLGASALMSNGSVLSRVGTACVALLANSNHIPVLVGCETYKICNRVQLESITGNELGDPEEVAYTDCARVGPSNRWNVMLDGHNGGGGEATSEKEEKDVLADWKDHPNLKLLSLMYDLTPSDFVTGIVTEVGILPPSSVAVLLREMSPESAFTGASALMSNGSVLSRVGTACVALLANSNHIPVLVGCKTYKICNRVQLESITGNELGDPEEVANTDCARVGPSNRWNVMLDSHNGGGGEATSEKEEKDVLADWKDHPNLKLLSLMYDLTPSDFVTGIVTEVGILPPSSVAVLLREMSPESAFTGTS</sequence>
<organism evidence="11 12">
    <name type="scientific">Cyclostephanos tholiformis</name>
    <dbReference type="NCBI Taxonomy" id="382380"/>
    <lineage>
        <taxon>Eukaryota</taxon>
        <taxon>Sar</taxon>
        <taxon>Stramenopiles</taxon>
        <taxon>Ochrophyta</taxon>
        <taxon>Bacillariophyta</taxon>
        <taxon>Coscinodiscophyceae</taxon>
        <taxon>Thalassiosirophycidae</taxon>
        <taxon>Stephanodiscales</taxon>
        <taxon>Stephanodiscaceae</taxon>
        <taxon>Cyclostephanos</taxon>
    </lineage>
</organism>
<evidence type="ECO:0000256" key="3">
    <source>
        <dbReference type="ARBA" id="ARBA00022490"/>
    </source>
</evidence>
<dbReference type="InterPro" id="IPR000649">
    <property type="entry name" value="IF-2B-related"/>
</dbReference>
<comment type="subcellular location">
    <subcellularLocation>
        <location evidence="1">Cytoplasm</location>
        <location evidence="1">Cytosol</location>
    </subcellularLocation>
</comment>
<evidence type="ECO:0000313" key="12">
    <source>
        <dbReference type="Proteomes" id="UP001530377"/>
    </source>
</evidence>
<feature type="compositionally biased region" description="Basic and acidic residues" evidence="10">
    <location>
        <begin position="109"/>
        <end position="136"/>
    </location>
</feature>
<protein>
    <recommendedName>
        <fullName evidence="6">Translation initiation factor eIF2B subunit delta</fullName>
    </recommendedName>
    <alternativeName>
        <fullName evidence="7">eIF2B GDP-GTP exchange factor subunit delta</fullName>
    </alternativeName>
</protein>